<dbReference type="GO" id="GO:0003677">
    <property type="term" value="F:DNA binding"/>
    <property type="evidence" value="ECO:0007669"/>
    <property type="project" value="InterPro"/>
</dbReference>
<accession>A0AAD7K1F8</accession>
<keyword evidence="1" id="KW-0479">Metal-binding</keyword>
<organism evidence="5 6">
    <name type="scientific">Mycena metata</name>
    <dbReference type="NCBI Taxonomy" id="1033252"/>
    <lineage>
        <taxon>Eukaryota</taxon>
        <taxon>Fungi</taxon>
        <taxon>Dikarya</taxon>
        <taxon>Basidiomycota</taxon>
        <taxon>Agaricomycotina</taxon>
        <taxon>Agaricomycetes</taxon>
        <taxon>Agaricomycetidae</taxon>
        <taxon>Agaricales</taxon>
        <taxon>Marasmiineae</taxon>
        <taxon>Mycenaceae</taxon>
        <taxon>Mycena</taxon>
    </lineage>
</organism>
<dbReference type="GO" id="GO:0006351">
    <property type="term" value="P:DNA-templated transcription"/>
    <property type="evidence" value="ECO:0007669"/>
    <property type="project" value="InterPro"/>
</dbReference>
<dbReference type="AlphaFoldDB" id="A0AAD7K1F8"/>
<dbReference type="InterPro" id="IPR036864">
    <property type="entry name" value="Zn2-C6_fun-type_DNA-bd_sf"/>
</dbReference>
<dbReference type="Proteomes" id="UP001215598">
    <property type="component" value="Unassembled WGS sequence"/>
</dbReference>
<dbReference type="PANTHER" id="PTHR46910:SF38">
    <property type="entry name" value="ZN(2)-C6 FUNGAL-TYPE DOMAIN-CONTAINING PROTEIN"/>
    <property type="match status" value="1"/>
</dbReference>
<comment type="caution">
    <text evidence="5">The sequence shown here is derived from an EMBL/GenBank/DDBJ whole genome shotgun (WGS) entry which is preliminary data.</text>
</comment>
<evidence type="ECO:0000256" key="1">
    <source>
        <dbReference type="ARBA" id="ARBA00022723"/>
    </source>
</evidence>
<dbReference type="InterPro" id="IPR050987">
    <property type="entry name" value="AtrR-like"/>
</dbReference>
<dbReference type="CDD" id="cd00067">
    <property type="entry name" value="GAL4"/>
    <property type="match status" value="1"/>
</dbReference>
<proteinExistence type="predicted"/>
<dbReference type="SMART" id="SM00066">
    <property type="entry name" value="GAL4"/>
    <property type="match status" value="1"/>
</dbReference>
<feature type="region of interest" description="Disordered" evidence="3">
    <location>
        <begin position="81"/>
        <end position="127"/>
    </location>
</feature>
<dbReference type="EMBL" id="JARKIB010000009">
    <property type="protein sequence ID" value="KAJ7776347.1"/>
    <property type="molecule type" value="Genomic_DNA"/>
</dbReference>
<dbReference type="CDD" id="cd12148">
    <property type="entry name" value="fungal_TF_MHR"/>
    <property type="match status" value="1"/>
</dbReference>
<protein>
    <submittedName>
        <fullName evidence="5">Fungal-specific transcription factor domain-containing protein</fullName>
    </submittedName>
</protein>
<feature type="region of interest" description="Disordered" evidence="3">
    <location>
        <begin position="637"/>
        <end position="664"/>
    </location>
</feature>
<evidence type="ECO:0000256" key="3">
    <source>
        <dbReference type="SAM" id="MobiDB-lite"/>
    </source>
</evidence>
<reference evidence="5" key="1">
    <citation type="submission" date="2023-03" db="EMBL/GenBank/DDBJ databases">
        <title>Massive genome expansion in bonnet fungi (Mycena s.s.) driven by repeated elements and novel gene families across ecological guilds.</title>
        <authorList>
            <consortium name="Lawrence Berkeley National Laboratory"/>
            <person name="Harder C.B."/>
            <person name="Miyauchi S."/>
            <person name="Viragh M."/>
            <person name="Kuo A."/>
            <person name="Thoen E."/>
            <person name="Andreopoulos B."/>
            <person name="Lu D."/>
            <person name="Skrede I."/>
            <person name="Drula E."/>
            <person name="Henrissat B."/>
            <person name="Morin E."/>
            <person name="Kohler A."/>
            <person name="Barry K."/>
            <person name="LaButti K."/>
            <person name="Morin E."/>
            <person name="Salamov A."/>
            <person name="Lipzen A."/>
            <person name="Mereny Z."/>
            <person name="Hegedus B."/>
            <person name="Baldrian P."/>
            <person name="Stursova M."/>
            <person name="Weitz H."/>
            <person name="Taylor A."/>
            <person name="Grigoriev I.V."/>
            <person name="Nagy L.G."/>
            <person name="Martin F."/>
            <person name="Kauserud H."/>
        </authorList>
    </citation>
    <scope>NUCLEOTIDE SEQUENCE</scope>
    <source>
        <strain evidence="5">CBHHK182m</strain>
    </source>
</reference>
<dbReference type="SUPFAM" id="SSF57701">
    <property type="entry name" value="Zn2/Cys6 DNA-binding domain"/>
    <property type="match status" value="1"/>
</dbReference>
<evidence type="ECO:0000313" key="6">
    <source>
        <dbReference type="Proteomes" id="UP001215598"/>
    </source>
</evidence>
<evidence type="ECO:0000259" key="4">
    <source>
        <dbReference type="PROSITE" id="PS50048"/>
    </source>
</evidence>
<name>A0AAD7K1F8_9AGAR</name>
<dbReference type="Pfam" id="PF00172">
    <property type="entry name" value="Zn_clus"/>
    <property type="match status" value="1"/>
</dbReference>
<dbReference type="PROSITE" id="PS50048">
    <property type="entry name" value="ZN2_CY6_FUNGAL_2"/>
    <property type="match status" value="1"/>
</dbReference>
<keyword evidence="2" id="KW-0539">Nucleus</keyword>
<feature type="compositionally biased region" description="Polar residues" evidence="3">
    <location>
        <begin position="93"/>
        <end position="105"/>
    </location>
</feature>
<dbReference type="GO" id="GO:0008270">
    <property type="term" value="F:zinc ion binding"/>
    <property type="evidence" value="ECO:0007669"/>
    <property type="project" value="InterPro"/>
</dbReference>
<dbReference type="Pfam" id="PF04082">
    <property type="entry name" value="Fungal_trans"/>
    <property type="match status" value="1"/>
</dbReference>
<evidence type="ECO:0000313" key="5">
    <source>
        <dbReference type="EMBL" id="KAJ7776347.1"/>
    </source>
</evidence>
<dbReference type="Gene3D" id="4.10.240.10">
    <property type="entry name" value="Zn(2)-C6 fungal-type DNA-binding domain"/>
    <property type="match status" value="1"/>
</dbReference>
<feature type="domain" description="Zn(2)-C6 fungal-type" evidence="4">
    <location>
        <begin position="21"/>
        <end position="54"/>
    </location>
</feature>
<dbReference type="PANTHER" id="PTHR46910">
    <property type="entry name" value="TRANSCRIPTION FACTOR PDR1"/>
    <property type="match status" value="1"/>
</dbReference>
<dbReference type="PROSITE" id="PS00463">
    <property type="entry name" value="ZN2_CY6_FUNGAL_1"/>
    <property type="match status" value="1"/>
</dbReference>
<keyword evidence="6" id="KW-1185">Reference proteome</keyword>
<dbReference type="InterPro" id="IPR001138">
    <property type="entry name" value="Zn2Cys6_DnaBD"/>
</dbReference>
<feature type="compositionally biased region" description="Basic and acidic residues" evidence="3">
    <location>
        <begin position="81"/>
        <end position="91"/>
    </location>
</feature>
<evidence type="ECO:0000256" key="2">
    <source>
        <dbReference type="ARBA" id="ARBA00023242"/>
    </source>
</evidence>
<gene>
    <name evidence="5" type="ORF">B0H16DRAFT_1005617</name>
</gene>
<dbReference type="GO" id="GO:0000981">
    <property type="term" value="F:DNA-binding transcription factor activity, RNA polymerase II-specific"/>
    <property type="evidence" value="ECO:0007669"/>
    <property type="project" value="InterPro"/>
</dbReference>
<sequence length="778" mass="87285">MSSDRDVPPAAPTKKRRVQRACDACRKHKRACDGLRMSDKKCTQCIENGLECTFAGGGTNRRNYVDGLEARLEMAEQLLRKERPQSDDRGMGSKSTTPGSSQWSKDSPILNHRSETLPRSSPDDNPAVLVDVQGVNSPAPALLPLGDDLAHIDLAKDLQDLSLDHVHEGFHGKSSGAILVKAAVRLRQGYEEKPMPWLSRRMHYWTYNPLKHRVPHVGPFVFPAPDLLAELIDLYFAHKNIYLPVLHRPSFERSVADGLHTRDESFGAIVLLVCAIGARFSDDSRISPPPSQPLSCGWEFFDQLPLVVNHLFERPKLSDLQFYCLATIFLEFSLPSACWTFVGLGIRLAQDVGAHRAQTFGGRPTIEGELWKRNFWVIVVLDRLVSAALGRSCAMHLEDFDAEMPLEVDDEYWEDQDALAFRQPDGKPSLITFFCCYVRLSNILSLAVQMLYALNNTKQLLSHRDPDWEEHTVEELDSALNAWVDSIPTHLRWDPNRRDETFFNQSTHLYCALYHTQITVHRGFIFTNPDGTSSTLPSLAICTNAARSCTHVADIARHRRNTMPRPGLVSPLFTSALILLLNVWSGTRTGLPPQMNSAITEVHKCMESIRLCEKRWQSSGLSWDLLYNLAAIGQLPLPKPMPQPTDTTPPITRKRPRKDDPSYPDTMALLVPYPPYANSDHPVQSPPATQSMQQKLTPLSMYTTDLGQLPVYHQQLGVDEVSMFSSSTFIPAGLRGNADDMSDDMIALWANPPLGLEIEDWGTYFTVLNEGLSKSGTW</sequence>
<dbReference type="InterPro" id="IPR007219">
    <property type="entry name" value="XnlR_reg_dom"/>
</dbReference>
<dbReference type="SMART" id="SM00906">
    <property type="entry name" value="Fungal_trans"/>
    <property type="match status" value="1"/>
</dbReference>